<name>A0AAD9UPU1_9APIC</name>
<comment type="caution">
    <text evidence="1">The sequence shown here is derived from an EMBL/GenBank/DDBJ whole genome shotgun (WGS) entry which is preliminary data.</text>
</comment>
<dbReference type="RefSeq" id="XP_067804280.1">
    <property type="nucleotide sequence ID" value="XM_067945489.1"/>
</dbReference>
<protein>
    <submittedName>
        <fullName evidence="1">Uncharacterized protein</fullName>
    </submittedName>
</protein>
<reference evidence="1" key="1">
    <citation type="journal article" date="2023" name="Nat. Microbiol.">
        <title>Babesia duncani multi-omics identifies virulence factors and drug targets.</title>
        <authorList>
            <person name="Singh P."/>
            <person name="Lonardi S."/>
            <person name="Liang Q."/>
            <person name="Vydyam P."/>
            <person name="Khabirova E."/>
            <person name="Fang T."/>
            <person name="Gihaz S."/>
            <person name="Thekkiniath J."/>
            <person name="Munshi M."/>
            <person name="Abel S."/>
            <person name="Ciampossin L."/>
            <person name="Batugedara G."/>
            <person name="Gupta M."/>
            <person name="Lu X.M."/>
            <person name="Lenz T."/>
            <person name="Chakravarty S."/>
            <person name="Cornillot E."/>
            <person name="Hu Y."/>
            <person name="Ma W."/>
            <person name="Gonzalez L.M."/>
            <person name="Sanchez S."/>
            <person name="Estrada K."/>
            <person name="Sanchez-Flores A."/>
            <person name="Montero E."/>
            <person name="Harb O.S."/>
            <person name="Le Roch K.G."/>
            <person name="Mamoun C.B."/>
        </authorList>
    </citation>
    <scope>NUCLEOTIDE SEQUENCE</scope>
    <source>
        <strain evidence="1">WA1</strain>
    </source>
</reference>
<dbReference type="GeneID" id="94334736"/>
<dbReference type="Proteomes" id="UP001214638">
    <property type="component" value="Unassembled WGS sequence"/>
</dbReference>
<proteinExistence type="predicted"/>
<evidence type="ECO:0000313" key="1">
    <source>
        <dbReference type="EMBL" id="KAK2197438.1"/>
    </source>
</evidence>
<keyword evidence="2" id="KW-1185">Reference proteome</keyword>
<accession>A0AAD9UPU1</accession>
<dbReference type="KEGG" id="bdw:94334736"/>
<gene>
    <name evidence="1" type="ORF">BdWA1_000438</name>
</gene>
<evidence type="ECO:0000313" key="2">
    <source>
        <dbReference type="Proteomes" id="UP001214638"/>
    </source>
</evidence>
<organism evidence="1 2">
    <name type="scientific">Babesia duncani</name>
    <dbReference type="NCBI Taxonomy" id="323732"/>
    <lineage>
        <taxon>Eukaryota</taxon>
        <taxon>Sar</taxon>
        <taxon>Alveolata</taxon>
        <taxon>Apicomplexa</taxon>
        <taxon>Aconoidasida</taxon>
        <taxon>Piroplasmida</taxon>
        <taxon>Babesiidae</taxon>
        <taxon>Babesia</taxon>
    </lineage>
</organism>
<dbReference type="EMBL" id="JALLKP010000001">
    <property type="protein sequence ID" value="KAK2197438.1"/>
    <property type="molecule type" value="Genomic_DNA"/>
</dbReference>
<dbReference type="AlphaFoldDB" id="A0AAD9UPU1"/>
<sequence>MNSGLDITEKNAYDLAIAPVDCNAKYEPLLPKPQDGNLSNFQSYMNQFDDYVSQQQLLKNWPPCINDIRQGDNIRSCYNGQNSFYQPIGDNASCSYGGNLVPFNSYSSASTLGDEDENSKALYNANNNYDHAMNVTIDTSVKLADFVRLTEAIQELICRLPRPPSEDLLRNLEPHLAFTLHMTYLKAYIYNQQLLQEVKNSFIGMFSGTDTKNVMYKDLFTNALGNGPCNGNQMLEPPPPPFGNPAPCYNSQYPMALPTGMENNKNLLLVDGAQKSSIMDGDNLMNIGAIDASPRGDLYLQSDKHPASLIPQELRATVKYDARKHSYVAVMVGPLGGRRRRAFSIRKFGLERSLKLAAKFAAYSGAKVANKERGLLEHLCETALSLNPNGGQILYINEAKSMPETRGLVFSCGAQMWLTITYDATGKRYINGYLVADYGFQRAHAKALEKLNAAITLENLVPSKMSGVLCFWLEKDSNGNKVLCALVQPSELGKEATGEDLIAKFVIRANGGFNASRLLAQKWCADLKRQS</sequence>